<organism evidence="3 5">
    <name type="scientific">Iodobacter fluviatilis</name>
    <dbReference type="NCBI Taxonomy" id="537"/>
    <lineage>
        <taxon>Bacteria</taxon>
        <taxon>Pseudomonadati</taxon>
        <taxon>Pseudomonadota</taxon>
        <taxon>Betaproteobacteria</taxon>
        <taxon>Neisseriales</taxon>
        <taxon>Chitinibacteraceae</taxon>
        <taxon>Iodobacter</taxon>
    </lineage>
</organism>
<reference evidence="3 5" key="1">
    <citation type="submission" date="2018-06" db="EMBL/GenBank/DDBJ databases">
        <authorList>
            <consortium name="Pathogen Informatics"/>
            <person name="Doyle S."/>
        </authorList>
    </citation>
    <scope>NUCLEOTIDE SEQUENCE [LARGE SCALE GENOMIC DNA]</scope>
    <source>
        <strain evidence="3 5">NCTC11159</strain>
    </source>
</reference>
<dbReference type="InterPro" id="IPR025605">
    <property type="entry name" value="OST-HTH/LOTUS_dom"/>
</dbReference>
<dbReference type="Proteomes" id="UP000255108">
    <property type="component" value="Unassembled WGS sequence"/>
</dbReference>
<evidence type="ECO:0000313" key="4">
    <source>
        <dbReference type="EMBL" id="TCU81330.1"/>
    </source>
</evidence>
<evidence type="ECO:0000313" key="3">
    <source>
        <dbReference type="EMBL" id="STR45186.1"/>
    </source>
</evidence>
<gene>
    <name evidence="4" type="ORF">EV682_12343</name>
    <name evidence="3" type="ORF">NCTC11159_03735</name>
</gene>
<evidence type="ECO:0000259" key="2">
    <source>
        <dbReference type="Pfam" id="PF12872"/>
    </source>
</evidence>
<name>A0A377SXZ5_9NEIS</name>
<evidence type="ECO:0000256" key="1">
    <source>
        <dbReference type="SAM" id="MobiDB-lite"/>
    </source>
</evidence>
<dbReference type="InterPro" id="IPR041966">
    <property type="entry name" value="LOTUS-like"/>
</dbReference>
<dbReference type="Pfam" id="PF12872">
    <property type="entry name" value="OST-HTH"/>
    <property type="match status" value="1"/>
</dbReference>
<evidence type="ECO:0000313" key="5">
    <source>
        <dbReference type="Proteomes" id="UP000255108"/>
    </source>
</evidence>
<dbReference type="EMBL" id="UGHR01000003">
    <property type="protein sequence ID" value="STR45186.1"/>
    <property type="molecule type" value="Genomic_DNA"/>
</dbReference>
<proteinExistence type="predicted"/>
<sequence>MPIGPIYPLHNLNRDIQRKLGRVMLMLQYYERGLKALLAYSNFEVVQTDNGFRHNLDDNKESVRNKTLGQLVKQYTGGKMLLPKAEGEEKVPESDAEDEPDDGKIRMRFNSSVEVSSEEYERIKAQLSEMVEMRNGLVHHFIERFDLYNEASLTSAADYLDDCYTQVSAQHEALKVRLIALDKSRKILAELFNSTEYKDWFFRGLDPSGGREHMWEQTPVVKALFEAEQKLAAEGWTKLNDAINYIRKHYPEDFPKRYRYKHWDQLIKATNLFDLGERKWPDNQTIVFYRTHQQEIALTESIE</sequence>
<dbReference type="CDD" id="cd10146">
    <property type="entry name" value="LabA_like_C"/>
    <property type="match status" value="1"/>
</dbReference>
<dbReference type="Gene3D" id="3.30.420.610">
    <property type="entry name" value="LOTUS domain-like"/>
    <property type="match status" value="1"/>
</dbReference>
<feature type="domain" description="HTH OST-type" evidence="2">
    <location>
        <begin position="227"/>
        <end position="277"/>
    </location>
</feature>
<feature type="region of interest" description="Disordered" evidence="1">
    <location>
        <begin position="83"/>
        <end position="104"/>
    </location>
</feature>
<dbReference type="Proteomes" id="UP000295794">
    <property type="component" value="Unassembled WGS sequence"/>
</dbReference>
<protein>
    <recommendedName>
        <fullName evidence="2">HTH OST-type domain-containing protein</fullName>
    </recommendedName>
</protein>
<accession>A0A377SXZ5</accession>
<evidence type="ECO:0000313" key="6">
    <source>
        <dbReference type="Proteomes" id="UP000295794"/>
    </source>
</evidence>
<dbReference type="AlphaFoldDB" id="A0A377SXZ5"/>
<dbReference type="EMBL" id="SMBT01000023">
    <property type="protein sequence ID" value="TCU81330.1"/>
    <property type="molecule type" value="Genomic_DNA"/>
</dbReference>
<reference evidence="4 6" key="2">
    <citation type="submission" date="2019-03" db="EMBL/GenBank/DDBJ databases">
        <title>Genomic Encyclopedia of Type Strains, Phase IV (KMG-IV): sequencing the most valuable type-strain genomes for metagenomic binning, comparative biology and taxonomic classification.</title>
        <authorList>
            <person name="Goeker M."/>
        </authorList>
    </citation>
    <scope>NUCLEOTIDE SEQUENCE [LARGE SCALE GENOMIC DNA]</scope>
    <source>
        <strain evidence="4 6">DSM 3764</strain>
    </source>
</reference>
<keyword evidence="6" id="KW-1185">Reference proteome</keyword>